<dbReference type="Proteomes" id="UP001630127">
    <property type="component" value="Unassembled WGS sequence"/>
</dbReference>
<evidence type="ECO:0000313" key="2">
    <source>
        <dbReference type="Proteomes" id="UP001630127"/>
    </source>
</evidence>
<organism evidence="1 2">
    <name type="scientific">Cinchona calisaya</name>
    <dbReference type="NCBI Taxonomy" id="153742"/>
    <lineage>
        <taxon>Eukaryota</taxon>
        <taxon>Viridiplantae</taxon>
        <taxon>Streptophyta</taxon>
        <taxon>Embryophyta</taxon>
        <taxon>Tracheophyta</taxon>
        <taxon>Spermatophyta</taxon>
        <taxon>Magnoliopsida</taxon>
        <taxon>eudicotyledons</taxon>
        <taxon>Gunneridae</taxon>
        <taxon>Pentapetalae</taxon>
        <taxon>asterids</taxon>
        <taxon>lamiids</taxon>
        <taxon>Gentianales</taxon>
        <taxon>Rubiaceae</taxon>
        <taxon>Cinchonoideae</taxon>
        <taxon>Cinchoneae</taxon>
        <taxon>Cinchona</taxon>
    </lineage>
</organism>
<name>A0ABD2XYH9_9GENT</name>
<gene>
    <name evidence="1" type="ORF">ACH5RR_039529</name>
</gene>
<proteinExistence type="predicted"/>
<evidence type="ECO:0000313" key="1">
    <source>
        <dbReference type="EMBL" id="KAL3500436.1"/>
    </source>
</evidence>
<protein>
    <submittedName>
        <fullName evidence="1">Uncharacterized protein</fullName>
    </submittedName>
</protein>
<accession>A0ABD2XYH9</accession>
<dbReference type="EMBL" id="JBJUIK010000016">
    <property type="protein sequence ID" value="KAL3500436.1"/>
    <property type="molecule type" value="Genomic_DNA"/>
</dbReference>
<reference evidence="1 2" key="1">
    <citation type="submission" date="2024-11" db="EMBL/GenBank/DDBJ databases">
        <title>A near-complete genome assembly of Cinchona calisaya.</title>
        <authorList>
            <person name="Lian D.C."/>
            <person name="Zhao X.W."/>
            <person name="Wei L."/>
        </authorList>
    </citation>
    <scope>NUCLEOTIDE SEQUENCE [LARGE SCALE GENOMIC DNA]</scope>
    <source>
        <tissue evidence="1">Nenye</tissue>
    </source>
</reference>
<dbReference type="AlphaFoldDB" id="A0ABD2XYH9"/>
<sequence>MASSSKGGSGPVLSLPEFQVKDTSYFHQSNFVEDLSTDDTKIAEVYPNSWPDTVKAKGCVHEGLGLNYMPHVSVTGDFEVQLYYADVEKDLTKWKHAIIGQVLGIYCFL</sequence>
<comment type="caution">
    <text evidence="1">The sequence shown here is derived from an EMBL/GenBank/DDBJ whole genome shotgun (WGS) entry which is preliminary data.</text>
</comment>
<keyword evidence="2" id="KW-1185">Reference proteome</keyword>